<evidence type="ECO:0000256" key="1">
    <source>
        <dbReference type="ARBA" id="ARBA00022505"/>
    </source>
</evidence>
<accession>A0ABT0JZI1</accession>
<dbReference type="PROSITE" id="PS51866">
    <property type="entry name" value="MOP"/>
    <property type="match status" value="2"/>
</dbReference>
<dbReference type="Proteomes" id="UP001201873">
    <property type="component" value="Unassembled WGS sequence"/>
</dbReference>
<proteinExistence type="predicted"/>
<dbReference type="PANTHER" id="PTHR30432:SF1">
    <property type="entry name" value="DNA-BINDING TRANSCRIPTIONAL DUAL REGULATOR MODE"/>
    <property type="match status" value="1"/>
</dbReference>
<dbReference type="InterPro" id="IPR008995">
    <property type="entry name" value="Mo/tungstate-bd_C_term_dom"/>
</dbReference>
<keyword evidence="1 2" id="KW-0500">Molybdenum</keyword>
<protein>
    <submittedName>
        <fullName evidence="4">TOBE domain-containing protein</fullName>
    </submittedName>
</protein>
<evidence type="ECO:0000256" key="2">
    <source>
        <dbReference type="PROSITE-ProRule" id="PRU01213"/>
    </source>
</evidence>
<dbReference type="NCBIfam" id="TIGR00638">
    <property type="entry name" value="Mop"/>
    <property type="match status" value="2"/>
</dbReference>
<feature type="domain" description="Mop" evidence="3">
    <location>
        <begin position="73"/>
        <end position="139"/>
    </location>
</feature>
<organism evidence="4 5">
    <name type="scientific">Frankia umida</name>
    <dbReference type="NCBI Taxonomy" id="573489"/>
    <lineage>
        <taxon>Bacteria</taxon>
        <taxon>Bacillati</taxon>
        <taxon>Actinomycetota</taxon>
        <taxon>Actinomycetes</taxon>
        <taxon>Frankiales</taxon>
        <taxon>Frankiaceae</taxon>
        <taxon>Frankia</taxon>
    </lineage>
</organism>
<gene>
    <name evidence="4" type="ORF">MXD59_13080</name>
</gene>
<dbReference type="InterPro" id="IPR051815">
    <property type="entry name" value="Molybdate_resp_trans_reg"/>
</dbReference>
<dbReference type="PANTHER" id="PTHR30432">
    <property type="entry name" value="TRANSCRIPTIONAL REGULATOR MODE"/>
    <property type="match status" value="1"/>
</dbReference>
<dbReference type="Pfam" id="PF03459">
    <property type="entry name" value="TOBE"/>
    <property type="match status" value="2"/>
</dbReference>
<dbReference type="Gene3D" id="2.40.50.100">
    <property type="match status" value="2"/>
</dbReference>
<evidence type="ECO:0000313" key="4">
    <source>
        <dbReference type="EMBL" id="MCK9876699.1"/>
    </source>
</evidence>
<dbReference type="InterPro" id="IPR004606">
    <property type="entry name" value="Mop_domain"/>
</dbReference>
<feature type="domain" description="Mop" evidence="3">
    <location>
        <begin position="2"/>
        <end position="68"/>
    </location>
</feature>
<evidence type="ECO:0000259" key="3">
    <source>
        <dbReference type="PROSITE" id="PS51866"/>
    </source>
</evidence>
<dbReference type="EMBL" id="JALKFT010000011">
    <property type="protein sequence ID" value="MCK9876699.1"/>
    <property type="molecule type" value="Genomic_DNA"/>
</dbReference>
<dbReference type="RefSeq" id="WP_248824927.1">
    <property type="nucleotide sequence ID" value="NZ_JALKFT010000011.1"/>
</dbReference>
<dbReference type="SUPFAM" id="SSF50331">
    <property type="entry name" value="MOP-like"/>
    <property type="match status" value="2"/>
</dbReference>
<evidence type="ECO:0000313" key="5">
    <source>
        <dbReference type="Proteomes" id="UP001201873"/>
    </source>
</evidence>
<dbReference type="InterPro" id="IPR005116">
    <property type="entry name" value="Transp-assoc_OB_typ1"/>
</dbReference>
<reference evidence="4 5" key="1">
    <citation type="submission" date="2022-04" db="EMBL/GenBank/DDBJ databases">
        <title>Genome diversity in the genus Frankia.</title>
        <authorList>
            <person name="Carlos-Shanley C."/>
            <person name="Hahn D."/>
        </authorList>
    </citation>
    <scope>NUCLEOTIDE SEQUENCE [LARGE SCALE GENOMIC DNA]</scope>
    <source>
        <strain evidence="4 5">Ag45/Mut15</strain>
    </source>
</reference>
<comment type="caution">
    <text evidence="4">The sequence shown here is derived from an EMBL/GenBank/DDBJ whole genome shotgun (WGS) entry which is preliminary data.</text>
</comment>
<name>A0ABT0JZI1_9ACTN</name>
<sequence length="140" mass="13733">MSLSIRNQLPGTVADITEGAVMSTVTVTLAGGQTVTAAVTGAAVEDLGLKPGAPVEVLVKSNEVALATGDVSGLSIRNQLRGTVASVESGNAMSVARVTLDGGGELTSAITLASVLDLQLAAGSAVTALVKSTEVALSTV</sequence>
<keyword evidence="5" id="KW-1185">Reference proteome</keyword>